<accession>A0A6J5M0J2</accession>
<proteinExistence type="predicted"/>
<gene>
    <name evidence="1" type="ORF">UFOVP350_39</name>
</gene>
<evidence type="ECO:0000313" key="1">
    <source>
        <dbReference type="EMBL" id="CAB4139063.1"/>
    </source>
</evidence>
<reference evidence="1" key="1">
    <citation type="submission" date="2020-04" db="EMBL/GenBank/DDBJ databases">
        <authorList>
            <person name="Chiriac C."/>
            <person name="Salcher M."/>
            <person name="Ghai R."/>
            <person name="Kavagutti S V."/>
        </authorList>
    </citation>
    <scope>NUCLEOTIDE SEQUENCE</scope>
</reference>
<dbReference type="EMBL" id="LR796362">
    <property type="protein sequence ID" value="CAB4139063.1"/>
    <property type="molecule type" value="Genomic_DNA"/>
</dbReference>
<protein>
    <submittedName>
        <fullName evidence="1">Uncharacterized protein</fullName>
    </submittedName>
</protein>
<name>A0A6J5M0J2_9CAUD</name>
<organism evidence="1">
    <name type="scientific">uncultured Caudovirales phage</name>
    <dbReference type="NCBI Taxonomy" id="2100421"/>
    <lineage>
        <taxon>Viruses</taxon>
        <taxon>Duplodnaviria</taxon>
        <taxon>Heunggongvirae</taxon>
        <taxon>Uroviricota</taxon>
        <taxon>Caudoviricetes</taxon>
        <taxon>Peduoviridae</taxon>
        <taxon>Maltschvirus</taxon>
        <taxon>Maltschvirus maltsch</taxon>
    </lineage>
</organism>
<sequence>METNGWTTEQLAALRGKLPQNYGNIVADRTGKSRVHVYQVANGKAYNADTMQALVELAEENLKKIRKTATRIDKLKVDAA</sequence>